<sequence length="146" mass="15957">MTSAPALPTGYEFSADPARIDAERVHRLLVEGAHWARGRERATQDAIVAASRNYGIHHLGGDGQIGYARIVTDGGTFAWLADVIVDPAHRGRGLGRALIDGVLADLEPLGLRRIVLKASDDGRPLYERAGWTPLEGPEDWMELRRP</sequence>
<dbReference type="PANTHER" id="PTHR43233">
    <property type="entry name" value="FAMILY N-ACETYLTRANSFERASE, PUTATIVE (AFU_ORTHOLOGUE AFUA_6G03350)-RELATED"/>
    <property type="match status" value="1"/>
</dbReference>
<evidence type="ECO:0000313" key="3">
    <source>
        <dbReference type="Proteomes" id="UP000217889"/>
    </source>
</evidence>
<proteinExistence type="predicted"/>
<dbReference type="InterPro" id="IPR016181">
    <property type="entry name" value="Acyl_CoA_acyltransferase"/>
</dbReference>
<dbReference type="AlphaFoldDB" id="A0A291H1T4"/>
<gene>
    <name evidence="2" type="ORF">CFK41_17415</name>
</gene>
<feature type="domain" description="N-acetyltransferase" evidence="1">
    <location>
        <begin position="11"/>
        <end position="146"/>
    </location>
</feature>
<dbReference type="Pfam" id="PF00583">
    <property type="entry name" value="Acetyltransf_1"/>
    <property type="match status" value="1"/>
</dbReference>
<dbReference type="PANTHER" id="PTHR43233:SF1">
    <property type="entry name" value="FAMILY N-ACETYLTRANSFERASE, PUTATIVE (AFU_ORTHOLOGUE AFUA_6G03350)-RELATED"/>
    <property type="match status" value="1"/>
</dbReference>
<evidence type="ECO:0000313" key="2">
    <source>
        <dbReference type="EMBL" id="ATG56362.1"/>
    </source>
</evidence>
<dbReference type="CDD" id="cd04301">
    <property type="entry name" value="NAT_SF"/>
    <property type="match status" value="1"/>
</dbReference>
<dbReference type="Gene3D" id="3.40.630.30">
    <property type="match status" value="1"/>
</dbReference>
<name>A0A291H1T4_9MICO</name>
<dbReference type="SUPFAM" id="SSF55729">
    <property type="entry name" value="Acyl-CoA N-acyltransferases (Nat)"/>
    <property type="match status" value="1"/>
</dbReference>
<dbReference type="RefSeq" id="WP_096800822.1">
    <property type="nucleotide sequence ID" value="NZ_CP023564.1"/>
</dbReference>
<accession>A0A291H1T4</accession>
<dbReference type="OrthoDB" id="3216107at2"/>
<keyword evidence="3" id="KW-1185">Reference proteome</keyword>
<evidence type="ECO:0000259" key="1">
    <source>
        <dbReference type="PROSITE" id="PS51186"/>
    </source>
</evidence>
<dbReference type="InterPro" id="IPR053144">
    <property type="entry name" value="Acetyltransferase_Butenolide"/>
</dbReference>
<dbReference type="PROSITE" id="PS51186">
    <property type="entry name" value="GNAT"/>
    <property type="match status" value="1"/>
</dbReference>
<dbReference type="GO" id="GO:0016747">
    <property type="term" value="F:acyltransferase activity, transferring groups other than amino-acyl groups"/>
    <property type="evidence" value="ECO:0007669"/>
    <property type="project" value="InterPro"/>
</dbReference>
<protein>
    <submittedName>
        <fullName evidence="2">GNAT family N-acetyltransferase</fullName>
    </submittedName>
</protein>
<dbReference type="InterPro" id="IPR000182">
    <property type="entry name" value="GNAT_dom"/>
</dbReference>
<reference evidence="2 3" key="1">
    <citation type="journal article" date="2014" name="Int. J. Syst. Evol. Microbiol.">
        <title>Brachybacterium ginsengisoli sp. nov., isolated from soil of a ginseng field.</title>
        <authorList>
            <person name="Hoang V.A."/>
            <person name="Kim Y.J."/>
            <person name="Nguyen N.L."/>
            <person name="Yang D.C."/>
        </authorList>
    </citation>
    <scope>NUCLEOTIDE SEQUENCE [LARGE SCALE GENOMIC DNA]</scope>
    <source>
        <strain evidence="2 3">DCY80</strain>
    </source>
</reference>
<dbReference type="KEGG" id="bgg:CFK41_17415"/>
<keyword evidence="2" id="KW-0808">Transferase</keyword>
<dbReference type="EMBL" id="CP023564">
    <property type="protein sequence ID" value="ATG56362.1"/>
    <property type="molecule type" value="Genomic_DNA"/>
</dbReference>
<organism evidence="2 3">
    <name type="scientific">Brachybacterium ginsengisoli</name>
    <dbReference type="NCBI Taxonomy" id="1331682"/>
    <lineage>
        <taxon>Bacteria</taxon>
        <taxon>Bacillati</taxon>
        <taxon>Actinomycetota</taxon>
        <taxon>Actinomycetes</taxon>
        <taxon>Micrococcales</taxon>
        <taxon>Dermabacteraceae</taxon>
        <taxon>Brachybacterium</taxon>
    </lineage>
</organism>
<dbReference type="Proteomes" id="UP000217889">
    <property type="component" value="Chromosome"/>
</dbReference>